<feature type="region of interest" description="Disordered" evidence="1">
    <location>
        <begin position="72"/>
        <end position="98"/>
    </location>
</feature>
<reference evidence="2 3" key="1">
    <citation type="journal article" date="2019" name="Sci. Rep.">
        <title>Orb-weaving spider Araneus ventricosus genome elucidates the spidroin gene catalogue.</title>
        <authorList>
            <person name="Kono N."/>
            <person name="Nakamura H."/>
            <person name="Ohtoshi R."/>
            <person name="Moran D.A.P."/>
            <person name="Shinohara A."/>
            <person name="Yoshida Y."/>
            <person name="Fujiwara M."/>
            <person name="Mori M."/>
            <person name="Tomita M."/>
            <person name="Arakawa K."/>
        </authorList>
    </citation>
    <scope>NUCLEOTIDE SEQUENCE [LARGE SCALE GENOMIC DNA]</scope>
</reference>
<evidence type="ECO:0000256" key="1">
    <source>
        <dbReference type="SAM" id="MobiDB-lite"/>
    </source>
</evidence>
<evidence type="ECO:0000313" key="3">
    <source>
        <dbReference type="Proteomes" id="UP000499080"/>
    </source>
</evidence>
<dbReference type="EMBL" id="BGPR01046118">
    <property type="protein sequence ID" value="GBO23073.1"/>
    <property type="molecule type" value="Genomic_DNA"/>
</dbReference>
<feature type="compositionally biased region" description="Polar residues" evidence="1">
    <location>
        <begin position="81"/>
        <end position="98"/>
    </location>
</feature>
<dbReference type="Proteomes" id="UP000499080">
    <property type="component" value="Unassembled WGS sequence"/>
</dbReference>
<proteinExistence type="predicted"/>
<sequence>MNGVQNSENERQIQVTNKYLKDTVRRQREALESKSGSKQMQMMAVRPAKLYEEDKSNIGYGSTMRKLLQFKTAKQSEKGSKSVQAQMLNSSKSSQRDC</sequence>
<evidence type="ECO:0000313" key="2">
    <source>
        <dbReference type="EMBL" id="GBO23073.1"/>
    </source>
</evidence>
<keyword evidence="3" id="KW-1185">Reference proteome</keyword>
<protein>
    <submittedName>
        <fullName evidence="2">Uncharacterized protein</fullName>
    </submittedName>
</protein>
<dbReference type="AlphaFoldDB" id="A0A4Y2VCQ2"/>
<comment type="caution">
    <text evidence="2">The sequence shown here is derived from an EMBL/GenBank/DDBJ whole genome shotgun (WGS) entry which is preliminary data.</text>
</comment>
<organism evidence="2 3">
    <name type="scientific">Araneus ventricosus</name>
    <name type="common">Orbweaver spider</name>
    <name type="synonym">Epeira ventricosa</name>
    <dbReference type="NCBI Taxonomy" id="182803"/>
    <lineage>
        <taxon>Eukaryota</taxon>
        <taxon>Metazoa</taxon>
        <taxon>Ecdysozoa</taxon>
        <taxon>Arthropoda</taxon>
        <taxon>Chelicerata</taxon>
        <taxon>Arachnida</taxon>
        <taxon>Araneae</taxon>
        <taxon>Araneomorphae</taxon>
        <taxon>Entelegynae</taxon>
        <taxon>Araneoidea</taxon>
        <taxon>Araneidae</taxon>
        <taxon>Araneus</taxon>
    </lineage>
</organism>
<name>A0A4Y2VCQ2_ARAVE</name>
<accession>A0A4Y2VCQ2</accession>
<gene>
    <name evidence="2" type="ORF">AVEN_98077_1</name>
</gene>